<dbReference type="Pfam" id="PF12484">
    <property type="entry name" value="PPE-SVP"/>
    <property type="match status" value="1"/>
</dbReference>
<dbReference type="Pfam" id="PF09851">
    <property type="entry name" value="SHOCT"/>
    <property type="match status" value="1"/>
</dbReference>
<keyword evidence="7" id="KW-1185">Reference proteome</keyword>
<feature type="domain" description="PPE family C-terminal" evidence="5">
    <location>
        <begin position="280"/>
        <end position="347"/>
    </location>
</feature>
<dbReference type="EMBL" id="OY726398">
    <property type="protein sequence ID" value="CAJ1510147.1"/>
    <property type="molecule type" value="Genomic_DNA"/>
</dbReference>
<feature type="domain" description="SHOCT" evidence="4">
    <location>
        <begin position="385"/>
        <end position="409"/>
    </location>
</feature>
<evidence type="ECO:0000313" key="7">
    <source>
        <dbReference type="Proteomes" id="UP001190464"/>
    </source>
</evidence>
<dbReference type="InterPro" id="IPR000030">
    <property type="entry name" value="PPE_dom"/>
</dbReference>
<feature type="domain" description="PPE" evidence="3">
    <location>
        <begin position="2"/>
        <end position="164"/>
    </location>
</feature>
<dbReference type="Proteomes" id="UP001190464">
    <property type="component" value="Chromosome"/>
</dbReference>
<evidence type="ECO:0000313" key="6">
    <source>
        <dbReference type="EMBL" id="CAJ1510147.1"/>
    </source>
</evidence>
<dbReference type="PANTHER" id="PTHR46766">
    <property type="entry name" value="GLUTAMINE-RICH PROTEIN 2"/>
    <property type="match status" value="1"/>
</dbReference>
<accession>A0ABM9M4R5</accession>
<evidence type="ECO:0000259" key="5">
    <source>
        <dbReference type="Pfam" id="PF12484"/>
    </source>
</evidence>
<proteinExistence type="inferred from homology"/>
<dbReference type="Pfam" id="PF00823">
    <property type="entry name" value="PPE"/>
    <property type="match status" value="1"/>
</dbReference>
<reference evidence="6 7" key="1">
    <citation type="submission" date="2023-08" db="EMBL/GenBank/DDBJ databases">
        <authorList>
            <person name="Folkvardsen B D."/>
            <person name="Norman A."/>
        </authorList>
    </citation>
    <scope>NUCLEOTIDE SEQUENCE [LARGE SCALE GENOMIC DNA]</scope>
    <source>
        <strain evidence="6 7">Mu0102</strain>
    </source>
</reference>
<dbReference type="InterPro" id="IPR022171">
    <property type="entry name" value="PPE_C"/>
</dbReference>
<comment type="similarity">
    <text evidence="1">Belongs to the mycobacterial PPE family.</text>
</comment>
<name>A0ABM9M4R5_9MYCO</name>
<dbReference type="Gene3D" id="1.20.1260.20">
    <property type="entry name" value="PPE superfamily"/>
    <property type="match status" value="1"/>
</dbReference>
<organism evidence="6 7">
    <name type="scientific">[Mycobacterium] holstebronense</name>
    <dbReference type="NCBI Taxonomy" id="3064288"/>
    <lineage>
        <taxon>Bacteria</taxon>
        <taxon>Bacillati</taxon>
        <taxon>Actinomycetota</taxon>
        <taxon>Actinomycetes</taxon>
        <taxon>Mycobacteriales</taxon>
        <taxon>Mycobacteriaceae</taxon>
        <taxon>Mycolicibacterium</taxon>
    </lineage>
</organism>
<dbReference type="RefSeq" id="WP_308484707.1">
    <property type="nucleotide sequence ID" value="NZ_OY726398.1"/>
</dbReference>
<evidence type="ECO:0000256" key="1">
    <source>
        <dbReference type="ARBA" id="ARBA00010652"/>
    </source>
</evidence>
<evidence type="ECO:0000259" key="4">
    <source>
        <dbReference type="Pfam" id="PF09851"/>
    </source>
</evidence>
<protein>
    <submittedName>
        <fullName evidence="6">PPE domain-containing protein</fullName>
    </submittedName>
</protein>
<dbReference type="PANTHER" id="PTHR46766:SF1">
    <property type="entry name" value="GLUTAMINE-RICH PROTEIN 2"/>
    <property type="match status" value="1"/>
</dbReference>
<dbReference type="InterPro" id="IPR018649">
    <property type="entry name" value="SHOCT"/>
</dbReference>
<sequence>MNFAALPPEVNSGLMYTGAGSGPIRAAATAWKTMAAELESAANNYRTIIAELTDQTWQGPSATAMAAAATPYAAWMSTTATKASHAGTQAAAAAVAYETAYAMTVPPAVIAANRTQLATLVATNFLGTNTAAIAATEAHYSEMWAQDATAMYAYATNATAATQLPTFTAPADATTGGSYDGAGEEGLLLNILVALLEVDSIAPFEGGGAGLEFGGLAIETASLAPFAGLGFTGDFGAVGGLGLLGDALPVGAALGVAPAVVAPVPAAGLVSTGRAAMPWAGVGKAIPVGGMSVPRAWAAAAPAALREITLLSTQSSAMSAAAAAGAELPLAEMALAGAAGRALTRSAGSDGAERRAAPVPAPKQADPDPSEEPEDTVTGVEVLAELRGLAELHESGVLTDEEFHRQRERVIDMFVDGAAAGQ</sequence>
<feature type="region of interest" description="Disordered" evidence="2">
    <location>
        <begin position="345"/>
        <end position="377"/>
    </location>
</feature>
<gene>
    <name evidence="6" type="ORF">MU0102_004022</name>
</gene>
<dbReference type="InterPro" id="IPR038332">
    <property type="entry name" value="PPE_sf"/>
</dbReference>
<dbReference type="SUPFAM" id="SSF140459">
    <property type="entry name" value="PE/PPE dimer-like"/>
    <property type="match status" value="1"/>
</dbReference>
<evidence type="ECO:0000259" key="3">
    <source>
        <dbReference type="Pfam" id="PF00823"/>
    </source>
</evidence>
<evidence type="ECO:0000256" key="2">
    <source>
        <dbReference type="SAM" id="MobiDB-lite"/>
    </source>
</evidence>